<evidence type="ECO:0000256" key="1">
    <source>
        <dbReference type="ARBA" id="ARBA00004141"/>
    </source>
</evidence>
<keyword evidence="5" id="KW-0472">Membrane</keyword>
<dbReference type="PANTHER" id="PTHR31683">
    <property type="entry name" value="PECTATE LYASE 18-RELATED"/>
    <property type="match status" value="1"/>
</dbReference>
<dbReference type="PRINTS" id="PR00807">
    <property type="entry name" value="AMBALLERGEN"/>
</dbReference>
<evidence type="ECO:0000256" key="2">
    <source>
        <dbReference type="ARBA" id="ARBA00022692"/>
    </source>
</evidence>
<dbReference type="Gene3D" id="1.20.1510.10">
    <property type="entry name" value="Cation efflux protein transmembrane domain"/>
    <property type="match status" value="1"/>
</dbReference>
<dbReference type="PANTHER" id="PTHR31683:SF130">
    <property type="entry name" value="PECTATE LYASE 1-RELATED"/>
    <property type="match status" value="1"/>
</dbReference>
<accession>A0ABQ5GKW3</accession>
<dbReference type="InterPro" id="IPR058533">
    <property type="entry name" value="Cation_efflux_TM"/>
</dbReference>
<evidence type="ECO:0000256" key="4">
    <source>
        <dbReference type="ARBA" id="ARBA00022989"/>
    </source>
</evidence>
<keyword evidence="2" id="KW-0812">Transmembrane</keyword>
<organism evidence="7 8">
    <name type="scientific">Tanacetum coccineum</name>
    <dbReference type="NCBI Taxonomy" id="301880"/>
    <lineage>
        <taxon>Eukaryota</taxon>
        <taxon>Viridiplantae</taxon>
        <taxon>Streptophyta</taxon>
        <taxon>Embryophyta</taxon>
        <taxon>Tracheophyta</taxon>
        <taxon>Spermatophyta</taxon>
        <taxon>Magnoliopsida</taxon>
        <taxon>eudicotyledons</taxon>
        <taxon>Gunneridae</taxon>
        <taxon>Pentapetalae</taxon>
        <taxon>asterids</taxon>
        <taxon>campanulids</taxon>
        <taxon>Asterales</taxon>
        <taxon>Asteraceae</taxon>
        <taxon>Asteroideae</taxon>
        <taxon>Anthemideae</taxon>
        <taxon>Anthemidinae</taxon>
        <taxon>Tanacetum</taxon>
    </lineage>
</organism>
<comment type="subcellular location">
    <subcellularLocation>
        <location evidence="1">Membrane</location>
        <topology evidence="1">Multi-pass membrane protein</topology>
    </subcellularLocation>
</comment>
<protein>
    <submittedName>
        <fullName evidence="7">Metal tolerance protein 2</fullName>
    </submittedName>
</protein>
<reference evidence="7" key="2">
    <citation type="submission" date="2022-01" db="EMBL/GenBank/DDBJ databases">
        <authorList>
            <person name="Yamashiro T."/>
            <person name="Shiraishi A."/>
            <person name="Satake H."/>
            <person name="Nakayama K."/>
        </authorList>
    </citation>
    <scope>NUCLEOTIDE SEQUENCE</scope>
</reference>
<dbReference type="EMBL" id="BQNB010018611">
    <property type="protein sequence ID" value="GJT76295.1"/>
    <property type="molecule type" value="Genomic_DNA"/>
</dbReference>
<keyword evidence="4" id="KW-1133">Transmembrane helix</keyword>
<gene>
    <name evidence="7" type="ORF">Tco_1043020</name>
</gene>
<dbReference type="InterPro" id="IPR045032">
    <property type="entry name" value="PEL"/>
</dbReference>
<proteinExistence type="predicted"/>
<evidence type="ECO:0000256" key="3">
    <source>
        <dbReference type="ARBA" id="ARBA00022729"/>
    </source>
</evidence>
<comment type="caution">
    <text evidence="7">The sequence shown here is derived from an EMBL/GenBank/DDBJ whole genome shotgun (WGS) entry which is preliminary data.</text>
</comment>
<keyword evidence="3" id="KW-0732">Signal</keyword>
<evidence type="ECO:0000259" key="6">
    <source>
        <dbReference type="Pfam" id="PF01545"/>
    </source>
</evidence>
<reference evidence="7" key="1">
    <citation type="journal article" date="2022" name="Int. J. Mol. Sci.">
        <title>Draft Genome of Tanacetum Coccineum: Genomic Comparison of Closely Related Tanacetum-Family Plants.</title>
        <authorList>
            <person name="Yamashiro T."/>
            <person name="Shiraishi A."/>
            <person name="Nakayama K."/>
            <person name="Satake H."/>
        </authorList>
    </citation>
    <scope>NUCLEOTIDE SEQUENCE</scope>
</reference>
<dbReference type="InterPro" id="IPR018082">
    <property type="entry name" value="AmbAllergen"/>
</dbReference>
<evidence type="ECO:0000313" key="7">
    <source>
        <dbReference type="EMBL" id="GJT76295.1"/>
    </source>
</evidence>
<evidence type="ECO:0000313" key="8">
    <source>
        <dbReference type="Proteomes" id="UP001151760"/>
    </source>
</evidence>
<dbReference type="SUPFAM" id="SSF161111">
    <property type="entry name" value="Cation efflux protein transmembrane domain-like"/>
    <property type="match status" value="1"/>
</dbReference>
<dbReference type="Pfam" id="PF01545">
    <property type="entry name" value="Cation_efflux"/>
    <property type="match status" value="1"/>
</dbReference>
<dbReference type="InterPro" id="IPR027469">
    <property type="entry name" value="Cation_efflux_TMD_sf"/>
</dbReference>
<feature type="domain" description="Cation efflux protein transmembrane" evidence="6">
    <location>
        <begin position="26"/>
        <end position="97"/>
    </location>
</feature>
<sequence length="241" mass="26340">MYSYLNTNVDLCKYTYVLAHAHSHNHHGIDMNHPILALNTTIIAIAVKEGFYWMPKRAGERVGSGLMKANAWHHRADAISLLAALIGVGGSILGVGRTSRFGTKGLAITFVASASDSDVLNQVTKRVDTYRSNWHGWNWRSEGDLLLNGAYFIPSGAGSAGSYARASSLGAKSSSLVGTITANAGLFQGVWGRGRHRHGATATTYGHKINLIMWCRSSVYQELKEDKNDLPRVLWRVQKGE</sequence>
<name>A0ABQ5GKW3_9ASTR</name>
<evidence type="ECO:0000256" key="5">
    <source>
        <dbReference type="ARBA" id="ARBA00023136"/>
    </source>
</evidence>
<keyword evidence="8" id="KW-1185">Reference proteome</keyword>
<dbReference type="InterPro" id="IPR011050">
    <property type="entry name" value="Pectin_lyase_fold/virulence"/>
</dbReference>
<dbReference type="Proteomes" id="UP001151760">
    <property type="component" value="Unassembled WGS sequence"/>
</dbReference>
<dbReference type="SUPFAM" id="SSF51126">
    <property type="entry name" value="Pectin lyase-like"/>
    <property type="match status" value="1"/>
</dbReference>